<reference evidence="7" key="1">
    <citation type="submission" date="2025-08" db="UniProtKB">
        <authorList>
            <consortium name="RefSeq"/>
        </authorList>
    </citation>
    <scope>IDENTIFICATION</scope>
    <source>
        <tissue evidence="7">Sperm</tissue>
    </source>
</reference>
<feature type="domain" description="Sushi" evidence="5">
    <location>
        <begin position="211"/>
        <end position="261"/>
    </location>
</feature>
<dbReference type="GeneID" id="116958547"/>
<dbReference type="InterPro" id="IPR000436">
    <property type="entry name" value="Sushi_SCR_CCP_dom"/>
</dbReference>
<organism evidence="6 7">
    <name type="scientific">Petromyzon marinus</name>
    <name type="common">Sea lamprey</name>
    <dbReference type="NCBI Taxonomy" id="7757"/>
    <lineage>
        <taxon>Eukaryota</taxon>
        <taxon>Metazoa</taxon>
        <taxon>Chordata</taxon>
        <taxon>Craniata</taxon>
        <taxon>Vertebrata</taxon>
        <taxon>Cyclostomata</taxon>
        <taxon>Hyperoartia</taxon>
        <taxon>Petromyzontiformes</taxon>
        <taxon>Petromyzontidae</taxon>
        <taxon>Petromyzon</taxon>
    </lineage>
</organism>
<feature type="domain" description="Sushi" evidence="5">
    <location>
        <begin position="262"/>
        <end position="314"/>
    </location>
</feature>
<dbReference type="InterPro" id="IPR051503">
    <property type="entry name" value="ComplSys_Reg/VirEntry_Med"/>
</dbReference>
<feature type="domain" description="Sushi" evidence="5">
    <location>
        <begin position="104"/>
        <end position="154"/>
    </location>
</feature>
<evidence type="ECO:0000313" key="7">
    <source>
        <dbReference type="RefSeq" id="XP_032837094.1"/>
    </source>
</evidence>
<feature type="domain" description="Sushi" evidence="5">
    <location>
        <begin position="155"/>
        <end position="206"/>
    </location>
</feature>
<keyword evidence="6" id="KW-1185">Reference proteome</keyword>
<evidence type="ECO:0000313" key="6">
    <source>
        <dbReference type="Proteomes" id="UP001318040"/>
    </source>
</evidence>
<sequence>MHLVLCVLGACLALLPWGGHAAEEACRVKESQLKSLHLELEAEFKSRYRTGSRFVSFFSDTEYAVPAGSALRFACLKKFVPAGPLDGSCQGGKLSMPVCEPESCRRLVVTHGEIAMAGDTVRHNFSSSLTCAVGYEGYNRVTCHAGVWEPTPMCCSRPPSTVAHGRVAVDRDRLVALLTCDEGFEPAKAAQAACRSGAFDVKAFACKERKCDTDPKSYLHVSSISKGSEPGSLSVSCKKGFVTIAGPTRCERGRLVPEPSCCPDAVPVARGSVRVRSSTASVSGDLSCDPGLEPRRAASITCSRGLWDADKLACERAPATNEVKSCMEGVCVIRPKETNLRTVETQKLLHLTSARPISARVTLATTRHRSKCLFFSYVGRRPWAIKPVGGGLPGLQMESRASISYGSAVIPIVGDMTEVELELTFTDLALEDAHVDVCDLAELGLTPAQSKG</sequence>
<feature type="chain" id="PRO_5042485134" evidence="4">
    <location>
        <begin position="22"/>
        <end position="452"/>
    </location>
</feature>
<dbReference type="RefSeq" id="XP_032837094.1">
    <property type="nucleotide sequence ID" value="XM_032981203.1"/>
</dbReference>
<keyword evidence="1" id="KW-0768">Sushi</keyword>
<evidence type="ECO:0000256" key="2">
    <source>
        <dbReference type="ARBA" id="ARBA00022729"/>
    </source>
</evidence>
<evidence type="ECO:0000256" key="3">
    <source>
        <dbReference type="ARBA" id="ARBA00023157"/>
    </source>
</evidence>
<accession>A0AAJ7XJK7</accession>
<feature type="signal peptide" evidence="4">
    <location>
        <begin position="1"/>
        <end position="21"/>
    </location>
</feature>
<gene>
    <name evidence="7" type="primary">LOC116958547</name>
</gene>
<protein>
    <submittedName>
        <fullName evidence="7">Complement factor H-like</fullName>
    </submittedName>
</protein>
<keyword evidence="3" id="KW-1015">Disulfide bond</keyword>
<evidence type="ECO:0000259" key="5">
    <source>
        <dbReference type="SMART" id="SM00032"/>
    </source>
</evidence>
<evidence type="ECO:0000256" key="1">
    <source>
        <dbReference type="ARBA" id="ARBA00022659"/>
    </source>
</evidence>
<dbReference type="AlphaFoldDB" id="A0AAJ7XJK7"/>
<dbReference type="PANTHER" id="PTHR45785:SF2">
    <property type="entry name" value="COMPLEMENT FACTOR H-RELATED"/>
    <property type="match status" value="1"/>
</dbReference>
<evidence type="ECO:0000256" key="4">
    <source>
        <dbReference type="SAM" id="SignalP"/>
    </source>
</evidence>
<proteinExistence type="predicted"/>
<dbReference type="PANTHER" id="PTHR45785">
    <property type="entry name" value="COMPLEMENT FACTOR H-RELATED"/>
    <property type="match status" value="1"/>
</dbReference>
<name>A0AAJ7XJK7_PETMA</name>
<keyword evidence="2 4" id="KW-0732">Signal</keyword>
<dbReference type="KEGG" id="pmrn:116958547"/>
<dbReference type="SMART" id="SM00032">
    <property type="entry name" value="CCP"/>
    <property type="match status" value="4"/>
</dbReference>
<dbReference type="Proteomes" id="UP001318040">
    <property type="component" value="Chromosome 79"/>
</dbReference>